<proteinExistence type="predicted"/>
<protein>
    <submittedName>
        <fullName evidence="1">2-haloacid dehalogenase/putative hydrolase of the HAD superfamily</fullName>
    </submittedName>
</protein>
<dbReference type="InterPro" id="IPR023214">
    <property type="entry name" value="HAD_sf"/>
</dbReference>
<dbReference type="EMBL" id="FNUJ01000002">
    <property type="protein sequence ID" value="SEF25101.1"/>
    <property type="molecule type" value="Genomic_DNA"/>
</dbReference>
<sequence>MPDALIMDLFGVFTRFDNGLVPARLAKHCADPDAAAGDLAGLMARREVITGRVTLADLHERIVAEHGYARPYADFEEAWLTPYSDPMPGMAELVAPLATRYRLVLLSNVDAYYWRVVRAMQPELGLFDDVLLSCDLGLAKPDPEIFRRAGEAAGAPPPRCLFVDDTR</sequence>
<dbReference type="InterPro" id="IPR006439">
    <property type="entry name" value="HAD-SF_hydro_IA"/>
</dbReference>
<dbReference type="AlphaFoldDB" id="A0A1H5QIB8"/>
<dbReference type="PANTHER" id="PTHR43611">
    <property type="entry name" value="ALPHA-D-GLUCOSE 1-PHOSPHATE PHOSPHATASE"/>
    <property type="match status" value="1"/>
</dbReference>
<dbReference type="Gene3D" id="3.40.50.1000">
    <property type="entry name" value="HAD superfamily/HAD-like"/>
    <property type="match status" value="1"/>
</dbReference>
<evidence type="ECO:0000313" key="2">
    <source>
        <dbReference type="Proteomes" id="UP000198878"/>
    </source>
</evidence>
<organism evidence="1 2">
    <name type="scientific">Amycolatopsis pretoriensis</name>
    <dbReference type="NCBI Taxonomy" id="218821"/>
    <lineage>
        <taxon>Bacteria</taxon>
        <taxon>Bacillati</taxon>
        <taxon>Actinomycetota</taxon>
        <taxon>Actinomycetes</taxon>
        <taxon>Pseudonocardiales</taxon>
        <taxon>Pseudonocardiaceae</taxon>
        <taxon>Amycolatopsis</taxon>
    </lineage>
</organism>
<keyword evidence="2" id="KW-1185">Reference proteome</keyword>
<dbReference type="GO" id="GO:0016787">
    <property type="term" value="F:hydrolase activity"/>
    <property type="evidence" value="ECO:0007669"/>
    <property type="project" value="UniProtKB-KW"/>
</dbReference>
<dbReference type="OrthoDB" id="9795007at2"/>
<dbReference type="PRINTS" id="PR00413">
    <property type="entry name" value="HADHALOGNASE"/>
</dbReference>
<dbReference type="STRING" id="218821.SAMN05421837_1021007"/>
<accession>A0A1H5QIB8</accession>
<dbReference type="Pfam" id="PF00702">
    <property type="entry name" value="Hydrolase"/>
    <property type="match status" value="1"/>
</dbReference>
<gene>
    <name evidence="1" type="ORF">SAMN05421837_1021007</name>
</gene>
<evidence type="ECO:0000313" key="1">
    <source>
        <dbReference type="EMBL" id="SEF25101.1"/>
    </source>
</evidence>
<dbReference type="InterPro" id="IPR036412">
    <property type="entry name" value="HAD-like_sf"/>
</dbReference>
<keyword evidence="1" id="KW-0378">Hydrolase</keyword>
<dbReference type="RefSeq" id="WP_086679504.1">
    <property type="nucleotide sequence ID" value="NZ_FNUJ01000002.1"/>
</dbReference>
<dbReference type="Proteomes" id="UP000198878">
    <property type="component" value="Unassembled WGS sequence"/>
</dbReference>
<dbReference type="InterPro" id="IPR023198">
    <property type="entry name" value="PGP-like_dom2"/>
</dbReference>
<dbReference type="SUPFAM" id="SSF56784">
    <property type="entry name" value="HAD-like"/>
    <property type="match status" value="1"/>
</dbReference>
<dbReference type="NCBIfam" id="TIGR01509">
    <property type="entry name" value="HAD-SF-IA-v3"/>
    <property type="match status" value="1"/>
</dbReference>
<reference evidence="2" key="1">
    <citation type="submission" date="2016-10" db="EMBL/GenBank/DDBJ databases">
        <authorList>
            <person name="Varghese N."/>
            <person name="Submissions S."/>
        </authorList>
    </citation>
    <scope>NUCLEOTIDE SEQUENCE [LARGE SCALE GENOMIC DNA]</scope>
    <source>
        <strain evidence="2">DSM 44654</strain>
    </source>
</reference>
<dbReference type="PANTHER" id="PTHR43611:SF3">
    <property type="entry name" value="FLAVIN MONONUCLEOTIDE HYDROLASE 1, CHLOROPLATIC"/>
    <property type="match status" value="1"/>
</dbReference>
<name>A0A1H5QIB8_9PSEU</name>
<dbReference type="Gene3D" id="1.10.150.240">
    <property type="entry name" value="Putative phosphatase, domain 2"/>
    <property type="match status" value="1"/>
</dbReference>